<evidence type="ECO:0000313" key="2">
    <source>
        <dbReference type="Proteomes" id="UP000593576"/>
    </source>
</evidence>
<dbReference type="Proteomes" id="UP000593576">
    <property type="component" value="Unassembled WGS sequence"/>
</dbReference>
<gene>
    <name evidence="1" type="ORF">Goshw_022397</name>
</gene>
<name>A0A7J9N252_GOSSC</name>
<comment type="caution">
    <text evidence="1">The sequence shown here is derived from an EMBL/GenBank/DDBJ whole genome shotgun (WGS) entry which is preliminary data.</text>
</comment>
<proteinExistence type="predicted"/>
<keyword evidence="2" id="KW-1185">Reference proteome</keyword>
<reference evidence="1 2" key="1">
    <citation type="journal article" date="2019" name="Genome Biol. Evol.">
        <title>Insights into the evolution of the New World diploid cottons (Gossypium, subgenus Houzingenia) based on genome sequencing.</title>
        <authorList>
            <person name="Grover C.E."/>
            <person name="Arick M.A. 2nd"/>
            <person name="Thrash A."/>
            <person name="Conover J.L."/>
            <person name="Sanders W.S."/>
            <person name="Peterson D.G."/>
            <person name="Frelichowski J.E."/>
            <person name="Scheffler J.A."/>
            <person name="Scheffler B.E."/>
            <person name="Wendel J.F."/>
        </authorList>
    </citation>
    <scope>NUCLEOTIDE SEQUENCE [LARGE SCALE GENOMIC DNA]</scope>
    <source>
        <strain evidence="1">1</strain>
        <tissue evidence="1">Leaf</tissue>
    </source>
</reference>
<sequence length="70" mass="8105">MVQRQFTSRQFILATGGLAPSKFAFTGEGYMKNNSFLEEIPSKLEMARHEFESEKVKLLRDNSSLQKENY</sequence>
<accession>A0A7J9N252</accession>
<organism evidence="1 2">
    <name type="scientific">Gossypium schwendimanii</name>
    <name type="common">Cotton</name>
    <dbReference type="NCBI Taxonomy" id="34291"/>
    <lineage>
        <taxon>Eukaryota</taxon>
        <taxon>Viridiplantae</taxon>
        <taxon>Streptophyta</taxon>
        <taxon>Embryophyta</taxon>
        <taxon>Tracheophyta</taxon>
        <taxon>Spermatophyta</taxon>
        <taxon>Magnoliopsida</taxon>
        <taxon>eudicotyledons</taxon>
        <taxon>Gunneridae</taxon>
        <taxon>Pentapetalae</taxon>
        <taxon>rosids</taxon>
        <taxon>malvids</taxon>
        <taxon>Malvales</taxon>
        <taxon>Malvaceae</taxon>
        <taxon>Malvoideae</taxon>
        <taxon>Gossypium</taxon>
    </lineage>
</organism>
<dbReference type="EMBL" id="JABFAF010268129">
    <property type="protein sequence ID" value="MBA0877425.1"/>
    <property type="molecule type" value="Genomic_DNA"/>
</dbReference>
<protein>
    <submittedName>
        <fullName evidence="1">Uncharacterized protein</fullName>
    </submittedName>
</protein>
<evidence type="ECO:0000313" key="1">
    <source>
        <dbReference type="EMBL" id="MBA0877425.1"/>
    </source>
</evidence>
<dbReference type="AlphaFoldDB" id="A0A7J9N252"/>